<keyword evidence="1" id="KW-0645">Protease</keyword>
<feature type="compositionally biased region" description="Low complexity" evidence="4">
    <location>
        <begin position="278"/>
        <end position="291"/>
    </location>
</feature>
<organism evidence="6 7">
    <name type="scientific">Phytophthora boehmeriae</name>
    <dbReference type="NCBI Taxonomy" id="109152"/>
    <lineage>
        <taxon>Eukaryota</taxon>
        <taxon>Sar</taxon>
        <taxon>Stramenopiles</taxon>
        <taxon>Oomycota</taxon>
        <taxon>Peronosporomycetes</taxon>
        <taxon>Peronosporales</taxon>
        <taxon>Peronosporaceae</taxon>
        <taxon>Phytophthora</taxon>
    </lineage>
</organism>
<dbReference type="PROSITE" id="PS51767">
    <property type="entry name" value="PEPTIDASE_A1"/>
    <property type="match status" value="1"/>
</dbReference>
<dbReference type="GO" id="GO:0006508">
    <property type="term" value="P:proteolysis"/>
    <property type="evidence" value="ECO:0007669"/>
    <property type="project" value="UniProtKB-KW"/>
</dbReference>
<feature type="domain" description="Peptidase A1" evidence="5">
    <location>
        <begin position="1"/>
        <end position="262"/>
    </location>
</feature>
<reference evidence="6" key="1">
    <citation type="submission" date="2021-02" db="EMBL/GenBank/DDBJ databases">
        <authorList>
            <person name="Palmer J.M."/>
        </authorList>
    </citation>
    <scope>NUCLEOTIDE SEQUENCE</scope>
    <source>
        <strain evidence="6">SCRP23</strain>
    </source>
</reference>
<dbReference type="InterPro" id="IPR033121">
    <property type="entry name" value="PEPTIDASE_A1"/>
</dbReference>
<dbReference type="EMBL" id="JAGDFL010000019">
    <property type="protein sequence ID" value="KAG7401057.1"/>
    <property type="molecule type" value="Genomic_DNA"/>
</dbReference>
<dbReference type="PANTHER" id="PTHR13683:SF375">
    <property type="entry name" value="PEPTIDASE A1 DOMAIN-CONTAINING PROTEIN"/>
    <property type="match status" value="1"/>
</dbReference>
<name>A0A8T1X4R0_9STRA</name>
<evidence type="ECO:0000259" key="5">
    <source>
        <dbReference type="PROSITE" id="PS51767"/>
    </source>
</evidence>
<dbReference type="Proteomes" id="UP000693981">
    <property type="component" value="Unassembled WGS sequence"/>
</dbReference>
<dbReference type="AlphaFoldDB" id="A0A8T1X4R0"/>
<evidence type="ECO:0000256" key="2">
    <source>
        <dbReference type="ARBA" id="ARBA00022729"/>
    </source>
</evidence>
<keyword evidence="7" id="KW-1185">Reference proteome</keyword>
<evidence type="ECO:0000313" key="6">
    <source>
        <dbReference type="EMBL" id="KAG7401057.1"/>
    </source>
</evidence>
<evidence type="ECO:0000313" key="7">
    <source>
        <dbReference type="Proteomes" id="UP000693981"/>
    </source>
</evidence>
<evidence type="ECO:0000256" key="3">
    <source>
        <dbReference type="ARBA" id="ARBA00022801"/>
    </source>
</evidence>
<sequence length="428" mass="45172">MWQAVVVDELVWVGGFSSRSDEMEGFLKTFGFRFPVGCQTKETGLFITQKENGIMGLGRHRSTVMSYMLNAGRVAQNLFTLCFAGDGGEIVFGGVDYGHHTSDVGYTPLLDDTSAFYPVHVKSVSVNDKRLDIDESTLNSGRGVIVDSGTTDTFFDAKGKRNFMSAFKEAAGRDYSESRMQLSEDELAALPVISIVLSGMSGNGSDDVQLDIPASKYLTPDNNGYYYGNFHFSERSGGVLGASVMVGYDVIFDMEHKRIGFADSNCGKGYANRSSNGAADTTPTNTPVATPNSSFITPIDLSGPNATIEPTGSTVEIPGSSATTTTSGPLATTTDGSNTTATVFAGTVDSTDVNKGSTLGGSTSRSSPAIGAFIAEVIIISLNGAVGIGDGRHPQEQHDDVSLTDQWRLTSDAVNYTVAATGNGRMGP</sequence>
<dbReference type="InterPro" id="IPR034164">
    <property type="entry name" value="Pepsin-like_dom"/>
</dbReference>
<dbReference type="Pfam" id="PF00026">
    <property type="entry name" value="Asp"/>
    <property type="match status" value="1"/>
</dbReference>
<evidence type="ECO:0000256" key="1">
    <source>
        <dbReference type="ARBA" id="ARBA00022670"/>
    </source>
</evidence>
<keyword evidence="3" id="KW-0378">Hydrolase</keyword>
<dbReference type="CDD" id="cd05471">
    <property type="entry name" value="pepsin_like"/>
    <property type="match status" value="1"/>
</dbReference>
<dbReference type="InterPro" id="IPR001461">
    <property type="entry name" value="Aspartic_peptidase_A1"/>
</dbReference>
<accession>A0A8T1X4R0</accession>
<keyword evidence="2" id="KW-0732">Signal</keyword>
<dbReference type="PANTHER" id="PTHR13683">
    <property type="entry name" value="ASPARTYL PROTEASES"/>
    <property type="match status" value="1"/>
</dbReference>
<dbReference type="OrthoDB" id="2747330at2759"/>
<proteinExistence type="predicted"/>
<comment type="caution">
    <text evidence="6">The sequence shown here is derived from an EMBL/GenBank/DDBJ whole genome shotgun (WGS) entry which is preliminary data.</text>
</comment>
<gene>
    <name evidence="6" type="ORF">PHYBOEH_003252</name>
</gene>
<protein>
    <recommendedName>
        <fullName evidence="5">Peptidase A1 domain-containing protein</fullName>
    </recommendedName>
</protein>
<feature type="region of interest" description="Disordered" evidence="4">
    <location>
        <begin position="272"/>
        <end position="291"/>
    </location>
</feature>
<feature type="region of interest" description="Disordered" evidence="4">
    <location>
        <begin position="311"/>
        <end position="338"/>
    </location>
</feature>
<dbReference type="GO" id="GO:0004190">
    <property type="term" value="F:aspartic-type endopeptidase activity"/>
    <property type="evidence" value="ECO:0007669"/>
    <property type="project" value="InterPro"/>
</dbReference>
<evidence type="ECO:0000256" key="4">
    <source>
        <dbReference type="SAM" id="MobiDB-lite"/>
    </source>
</evidence>
<feature type="compositionally biased region" description="Low complexity" evidence="4">
    <location>
        <begin position="318"/>
        <end position="338"/>
    </location>
</feature>